<evidence type="ECO:0000259" key="3">
    <source>
        <dbReference type="Pfam" id="PF00483"/>
    </source>
</evidence>
<dbReference type="PANTHER" id="PTHR43584">
    <property type="entry name" value="NUCLEOTIDYL TRANSFERASE"/>
    <property type="match status" value="1"/>
</dbReference>
<gene>
    <name evidence="4" type="ORF">COX22_04390</name>
</gene>
<dbReference type="EMBL" id="PCSD01000102">
    <property type="protein sequence ID" value="PIP33442.1"/>
    <property type="molecule type" value="Genomic_DNA"/>
</dbReference>
<keyword evidence="2" id="KW-0548">Nucleotidyltransferase</keyword>
<name>A0A2G9ZJX1_9BACT</name>
<organism evidence="4 5">
    <name type="scientific">Candidatus Falkowbacteria bacterium CG23_combo_of_CG06-09_8_20_14_all_49_15</name>
    <dbReference type="NCBI Taxonomy" id="1974572"/>
    <lineage>
        <taxon>Bacteria</taxon>
        <taxon>Candidatus Falkowiibacteriota</taxon>
    </lineage>
</organism>
<keyword evidence="1 4" id="KW-0808">Transferase</keyword>
<evidence type="ECO:0000313" key="4">
    <source>
        <dbReference type="EMBL" id="PIP33442.1"/>
    </source>
</evidence>
<feature type="non-terminal residue" evidence="4">
    <location>
        <position position="148"/>
    </location>
</feature>
<sequence>MQVVVLAAGAGTRLRPLTNNRPKPLVPVAGKSIVEHTLAALPGAITEIIFVIGYRGDQIQDKFGAEFAGRPLRFIRQKKLFGTGHALRACRKILGERFLVLMGDNIYCRRDMEKCLAYEQAMLVDEVKGRFAGGRIKLDKQGNLSAIL</sequence>
<evidence type="ECO:0000256" key="2">
    <source>
        <dbReference type="ARBA" id="ARBA00022695"/>
    </source>
</evidence>
<dbReference type="InterPro" id="IPR029044">
    <property type="entry name" value="Nucleotide-diphossugar_trans"/>
</dbReference>
<evidence type="ECO:0000256" key="1">
    <source>
        <dbReference type="ARBA" id="ARBA00022679"/>
    </source>
</evidence>
<dbReference type="SUPFAM" id="SSF53448">
    <property type="entry name" value="Nucleotide-diphospho-sugar transferases"/>
    <property type="match status" value="1"/>
</dbReference>
<evidence type="ECO:0000313" key="5">
    <source>
        <dbReference type="Proteomes" id="UP000230729"/>
    </source>
</evidence>
<dbReference type="Gene3D" id="3.90.550.10">
    <property type="entry name" value="Spore Coat Polysaccharide Biosynthesis Protein SpsA, Chain A"/>
    <property type="match status" value="1"/>
</dbReference>
<dbReference type="InterPro" id="IPR005835">
    <property type="entry name" value="NTP_transferase_dom"/>
</dbReference>
<dbReference type="AlphaFoldDB" id="A0A2G9ZJX1"/>
<proteinExistence type="predicted"/>
<accession>A0A2G9ZJX1</accession>
<comment type="caution">
    <text evidence="4">The sequence shown here is derived from an EMBL/GenBank/DDBJ whole genome shotgun (WGS) entry which is preliminary data.</text>
</comment>
<feature type="domain" description="Nucleotidyl transferase" evidence="3">
    <location>
        <begin position="3"/>
        <end position="118"/>
    </location>
</feature>
<dbReference type="Proteomes" id="UP000230729">
    <property type="component" value="Unassembled WGS sequence"/>
</dbReference>
<reference evidence="4 5" key="1">
    <citation type="submission" date="2017-09" db="EMBL/GenBank/DDBJ databases">
        <title>Depth-based differentiation of microbial function through sediment-hosted aquifers and enrichment of novel symbionts in the deep terrestrial subsurface.</title>
        <authorList>
            <person name="Probst A.J."/>
            <person name="Ladd B."/>
            <person name="Jarett J.K."/>
            <person name="Geller-Mcgrath D.E."/>
            <person name="Sieber C.M."/>
            <person name="Emerson J.B."/>
            <person name="Anantharaman K."/>
            <person name="Thomas B.C."/>
            <person name="Malmstrom R."/>
            <person name="Stieglmeier M."/>
            <person name="Klingl A."/>
            <person name="Woyke T."/>
            <person name="Ryan C.M."/>
            <person name="Banfield J.F."/>
        </authorList>
    </citation>
    <scope>NUCLEOTIDE SEQUENCE [LARGE SCALE GENOMIC DNA]</scope>
    <source>
        <strain evidence="4">CG23_combo_of_CG06-09_8_20_14_all_49_15</strain>
    </source>
</reference>
<dbReference type="GO" id="GO:0016779">
    <property type="term" value="F:nucleotidyltransferase activity"/>
    <property type="evidence" value="ECO:0007669"/>
    <property type="project" value="UniProtKB-KW"/>
</dbReference>
<dbReference type="PANTHER" id="PTHR43584:SF8">
    <property type="entry name" value="N-ACETYLMURAMATE ALPHA-1-PHOSPHATE URIDYLYLTRANSFERASE"/>
    <property type="match status" value="1"/>
</dbReference>
<protein>
    <submittedName>
        <fullName evidence="4">Glucose-1-phosphate thymidylyltransferase</fullName>
    </submittedName>
</protein>
<dbReference type="InterPro" id="IPR050065">
    <property type="entry name" value="GlmU-like"/>
</dbReference>
<dbReference type="CDD" id="cd04181">
    <property type="entry name" value="NTP_transferase"/>
    <property type="match status" value="1"/>
</dbReference>
<dbReference type="Pfam" id="PF00483">
    <property type="entry name" value="NTP_transferase"/>
    <property type="match status" value="1"/>
</dbReference>